<dbReference type="PANTHER" id="PTHR35986:SF1">
    <property type="entry name" value="OS10G0430800 PROTEIN"/>
    <property type="match status" value="1"/>
</dbReference>
<proteinExistence type="predicted"/>
<evidence type="ECO:0000256" key="1">
    <source>
        <dbReference type="SAM" id="MobiDB-lite"/>
    </source>
</evidence>
<name>A0AAD8KW38_TARER</name>
<feature type="compositionally biased region" description="Basic and acidic residues" evidence="1">
    <location>
        <begin position="154"/>
        <end position="170"/>
    </location>
</feature>
<dbReference type="Proteomes" id="UP001229421">
    <property type="component" value="Unassembled WGS sequence"/>
</dbReference>
<sequence length="234" mass="26949">MAETLLDLEQILRSKQEKLTGEEVNFLMTWKANTLQQLTVGACAGGATAWSVTGNLNRMLRINLAGGAAAMTAAWRFRRSVNSCIEQVLCMDGSRMQRELANIILKRYPNHPVTTKLISKRFYCENVFDDSTPDIPKSRWRFRNTFVESPPHLQRTDDYESHEHDAKVSPELKPVPTNNGFIAMENPFDCIFGVTPSVEEIRRPVPTKSPRKHNIRKQRRSQRRHQPRHQDDYS</sequence>
<evidence type="ECO:0000313" key="3">
    <source>
        <dbReference type="Proteomes" id="UP001229421"/>
    </source>
</evidence>
<feature type="region of interest" description="Disordered" evidence="1">
    <location>
        <begin position="151"/>
        <end position="173"/>
    </location>
</feature>
<organism evidence="2 3">
    <name type="scientific">Tagetes erecta</name>
    <name type="common">African marigold</name>
    <dbReference type="NCBI Taxonomy" id="13708"/>
    <lineage>
        <taxon>Eukaryota</taxon>
        <taxon>Viridiplantae</taxon>
        <taxon>Streptophyta</taxon>
        <taxon>Embryophyta</taxon>
        <taxon>Tracheophyta</taxon>
        <taxon>Spermatophyta</taxon>
        <taxon>Magnoliopsida</taxon>
        <taxon>eudicotyledons</taxon>
        <taxon>Gunneridae</taxon>
        <taxon>Pentapetalae</taxon>
        <taxon>asterids</taxon>
        <taxon>campanulids</taxon>
        <taxon>Asterales</taxon>
        <taxon>Asteraceae</taxon>
        <taxon>Asteroideae</taxon>
        <taxon>Heliantheae alliance</taxon>
        <taxon>Tageteae</taxon>
        <taxon>Tagetes</taxon>
    </lineage>
</organism>
<dbReference type="AlphaFoldDB" id="A0AAD8KW38"/>
<keyword evidence="3" id="KW-1185">Reference proteome</keyword>
<dbReference type="PANTHER" id="PTHR35986">
    <property type="entry name" value="EXPRESSED PROTEIN"/>
    <property type="match status" value="1"/>
</dbReference>
<feature type="region of interest" description="Disordered" evidence="1">
    <location>
        <begin position="201"/>
        <end position="234"/>
    </location>
</feature>
<comment type="caution">
    <text evidence="2">The sequence shown here is derived from an EMBL/GenBank/DDBJ whole genome shotgun (WGS) entry which is preliminary data.</text>
</comment>
<protein>
    <submittedName>
        <fullName evidence="2">Uncharacterized protein</fullName>
    </submittedName>
</protein>
<gene>
    <name evidence="2" type="ORF">QVD17_12620</name>
</gene>
<reference evidence="2" key="1">
    <citation type="journal article" date="2023" name="bioRxiv">
        <title>Improved chromosome-level genome assembly for marigold (Tagetes erecta).</title>
        <authorList>
            <person name="Jiang F."/>
            <person name="Yuan L."/>
            <person name="Wang S."/>
            <person name="Wang H."/>
            <person name="Xu D."/>
            <person name="Wang A."/>
            <person name="Fan W."/>
        </authorList>
    </citation>
    <scope>NUCLEOTIDE SEQUENCE</scope>
    <source>
        <strain evidence="2">WSJ</strain>
        <tissue evidence="2">Leaf</tissue>
    </source>
</reference>
<evidence type="ECO:0000313" key="2">
    <source>
        <dbReference type="EMBL" id="KAK1430108.1"/>
    </source>
</evidence>
<feature type="compositionally biased region" description="Basic residues" evidence="1">
    <location>
        <begin position="209"/>
        <end position="227"/>
    </location>
</feature>
<accession>A0AAD8KW38</accession>
<dbReference type="EMBL" id="JAUHHV010000003">
    <property type="protein sequence ID" value="KAK1430108.1"/>
    <property type="molecule type" value="Genomic_DNA"/>
</dbReference>